<feature type="non-terminal residue" evidence="2">
    <location>
        <position position="103"/>
    </location>
</feature>
<comment type="caution">
    <text evidence="2">The sequence shown here is derived from an EMBL/GenBank/DDBJ whole genome shotgun (WGS) entry which is preliminary data.</text>
</comment>
<dbReference type="Gene3D" id="3.40.50.300">
    <property type="entry name" value="P-loop containing nucleotide triphosphate hydrolases"/>
    <property type="match status" value="1"/>
</dbReference>
<keyword evidence="2" id="KW-0067">ATP-binding</keyword>
<keyword evidence="2" id="KW-0547">Nucleotide-binding</keyword>
<organism evidence="2 3">
    <name type="scientific">Oceanidesulfovibrio marinus</name>
    <dbReference type="NCBI Taxonomy" id="370038"/>
    <lineage>
        <taxon>Bacteria</taxon>
        <taxon>Pseudomonadati</taxon>
        <taxon>Thermodesulfobacteriota</taxon>
        <taxon>Desulfovibrionia</taxon>
        <taxon>Desulfovibrionales</taxon>
        <taxon>Desulfovibrionaceae</taxon>
        <taxon>Oceanidesulfovibrio</taxon>
    </lineage>
</organism>
<reference evidence="2 3" key="1">
    <citation type="submission" date="2018-06" db="EMBL/GenBank/DDBJ databases">
        <title>Complete genome of Desulfovibrio marinus P48SEP.</title>
        <authorList>
            <person name="Crispim J.S."/>
            <person name="Vidigal P.M.P."/>
            <person name="Silva L.C.F."/>
            <person name="Araujo L.C."/>
            <person name="Laguardia C.N."/>
            <person name="Dias R.S."/>
            <person name="Sousa M.P."/>
            <person name="Paula S.O."/>
            <person name="Silva C."/>
        </authorList>
    </citation>
    <scope>NUCLEOTIDE SEQUENCE [LARGE SCALE GENOMIC DNA]</scope>
    <source>
        <strain evidence="2 3">P48SEP</strain>
    </source>
</reference>
<protein>
    <submittedName>
        <fullName evidence="2">ATP-binding protein</fullName>
    </submittedName>
</protein>
<evidence type="ECO:0000313" key="2">
    <source>
        <dbReference type="EMBL" id="TVM26473.1"/>
    </source>
</evidence>
<evidence type="ECO:0000313" key="3">
    <source>
        <dbReference type="Proteomes" id="UP000434052"/>
    </source>
</evidence>
<proteinExistence type="predicted"/>
<dbReference type="OrthoDB" id="9758751at2"/>
<dbReference type="InterPro" id="IPR027417">
    <property type="entry name" value="P-loop_NTPase"/>
</dbReference>
<dbReference type="RefSeq" id="WP_144307602.1">
    <property type="nucleotide sequence ID" value="NZ_QMIF01000226.1"/>
</dbReference>
<dbReference type="Pfam" id="PF05872">
    <property type="entry name" value="HerA_C"/>
    <property type="match status" value="1"/>
</dbReference>
<dbReference type="InterPro" id="IPR033186">
    <property type="entry name" value="HerA_C"/>
</dbReference>
<sequence>MRLEMMTRNGLIAGATGTGKTVTLRVISEQLSASCFPVFMGDVKGDLASICQPVVVQGVIQKRVELLGLTDFSPQVFPVRFCGVFCEQGPPVLTTVSEMVPLL</sequence>
<accession>A0A6P1Z922</accession>
<dbReference type="Proteomes" id="UP000434052">
    <property type="component" value="Unassembled WGS sequence"/>
</dbReference>
<name>A0A6P1Z922_9BACT</name>
<evidence type="ECO:0000259" key="1">
    <source>
        <dbReference type="Pfam" id="PF05872"/>
    </source>
</evidence>
<dbReference type="AlphaFoldDB" id="A0A6P1Z922"/>
<gene>
    <name evidence="2" type="ORF">DQK91_22880</name>
</gene>
<dbReference type="EMBL" id="QMIF01000226">
    <property type="protein sequence ID" value="TVM26473.1"/>
    <property type="molecule type" value="Genomic_DNA"/>
</dbReference>
<dbReference type="SUPFAM" id="SSF52540">
    <property type="entry name" value="P-loop containing nucleoside triphosphate hydrolases"/>
    <property type="match status" value="1"/>
</dbReference>
<feature type="domain" description="Helicase HerA-like C-terminal" evidence="1">
    <location>
        <begin position="2"/>
        <end position="103"/>
    </location>
</feature>
<dbReference type="GO" id="GO:0005524">
    <property type="term" value="F:ATP binding"/>
    <property type="evidence" value="ECO:0007669"/>
    <property type="project" value="UniProtKB-KW"/>
</dbReference>